<dbReference type="GO" id="GO:0032259">
    <property type="term" value="P:methylation"/>
    <property type="evidence" value="ECO:0007669"/>
    <property type="project" value="UniProtKB-KW"/>
</dbReference>
<dbReference type="Pfam" id="PF00891">
    <property type="entry name" value="Methyltransf_2"/>
    <property type="match status" value="1"/>
</dbReference>
<dbReference type="Proteomes" id="UP000011096">
    <property type="component" value="Unassembled WGS sequence"/>
</dbReference>
<dbReference type="Gene3D" id="3.40.50.150">
    <property type="entry name" value="Vaccinia Virus protein VP39"/>
    <property type="match status" value="1"/>
</dbReference>
<reference evidence="5 6" key="1">
    <citation type="submission" date="2012-08" db="EMBL/GenBank/DDBJ databases">
        <authorList>
            <person name="Gan P.H.P."/>
            <person name="Ikeda K."/>
            <person name="Irieda H."/>
            <person name="Narusaka M."/>
            <person name="O'Connell R.J."/>
            <person name="Narusaka Y."/>
            <person name="Takano Y."/>
            <person name="Kubo Y."/>
            <person name="Shirasu K."/>
        </authorList>
    </citation>
    <scope>NUCLEOTIDE SEQUENCE [LARGE SCALE GENOMIC DNA]</scope>
    <source>
        <strain evidence="5 6">Nara gc5</strain>
    </source>
</reference>
<dbReference type="InParanoid" id="A0A7J6J540"/>
<keyword evidence="1 5" id="KW-0489">Methyltransferase</keyword>
<reference evidence="5 6" key="2">
    <citation type="submission" date="2020-04" db="EMBL/GenBank/DDBJ databases">
        <title>Genome sequencing and assembly of multiple isolates from the Colletotrichum gloeosporioides species complex.</title>
        <authorList>
            <person name="Gan P."/>
            <person name="Shirasu K."/>
        </authorList>
    </citation>
    <scope>NUCLEOTIDE SEQUENCE [LARGE SCALE GENOMIC DNA]</scope>
    <source>
        <strain evidence="5 6">Nara gc5</strain>
    </source>
</reference>
<protein>
    <submittedName>
        <fullName evidence="5">O-methyltransferase mpaG</fullName>
    </submittedName>
</protein>
<comment type="caution">
    <text evidence="5">The sequence shown here is derived from an EMBL/GenBank/DDBJ whole genome shotgun (WGS) entry which is preliminary data.</text>
</comment>
<dbReference type="PANTHER" id="PTHR43712">
    <property type="entry name" value="PUTATIVE (AFU_ORTHOLOGUE AFUA_4G14580)-RELATED"/>
    <property type="match status" value="1"/>
</dbReference>
<dbReference type="AlphaFoldDB" id="A0A7J6J540"/>
<dbReference type="InterPro" id="IPR036388">
    <property type="entry name" value="WH-like_DNA-bd_sf"/>
</dbReference>
<keyword evidence="6" id="KW-1185">Reference proteome</keyword>
<organism evidence="5 6">
    <name type="scientific">Colletotrichum fructicola (strain Nara gc5)</name>
    <name type="common">Anthracnose fungus</name>
    <name type="synonym">Colletotrichum gloeosporioides (strain Nara gc5)</name>
    <dbReference type="NCBI Taxonomy" id="1213859"/>
    <lineage>
        <taxon>Eukaryota</taxon>
        <taxon>Fungi</taxon>
        <taxon>Dikarya</taxon>
        <taxon>Ascomycota</taxon>
        <taxon>Pezizomycotina</taxon>
        <taxon>Sordariomycetes</taxon>
        <taxon>Hypocreomycetidae</taxon>
        <taxon>Glomerellales</taxon>
        <taxon>Glomerellaceae</taxon>
        <taxon>Colletotrichum</taxon>
        <taxon>Colletotrichum gloeosporioides species complex</taxon>
    </lineage>
</organism>
<evidence type="ECO:0000313" key="5">
    <source>
        <dbReference type="EMBL" id="KAF4484941.1"/>
    </source>
</evidence>
<accession>A0A7J6J540</accession>
<keyword evidence="3" id="KW-0949">S-adenosyl-L-methionine</keyword>
<evidence type="ECO:0000313" key="6">
    <source>
        <dbReference type="Proteomes" id="UP000011096"/>
    </source>
</evidence>
<dbReference type="PANTHER" id="PTHR43712:SF17">
    <property type="entry name" value="O-METHYLTRANSFERASE"/>
    <property type="match status" value="1"/>
</dbReference>
<evidence type="ECO:0000256" key="1">
    <source>
        <dbReference type="ARBA" id="ARBA00022603"/>
    </source>
</evidence>
<evidence type="ECO:0000256" key="2">
    <source>
        <dbReference type="ARBA" id="ARBA00022679"/>
    </source>
</evidence>
<keyword evidence="2 5" id="KW-0808">Transferase</keyword>
<feature type="domain" description="O-methyltransferase C-terminal" evidence="4">
    <location>
        <begin position="239"/>
        <end position="394"/>
    </location>
</feature>
<dbReference type="EMBL" id="ANPB02000004">
    <property type="protein sequence ID" value="KAF4484941.1"/>
    <property type="molecule type" value="Genomic_DNA"/>
</dbReference>
<dbReference type="GO" id="GO:0008171">
    <property type="term" value="F:O-methyltransferase activity"/>
    <property type="evidence" value="ECO:0007669"/>
    <property type="project" value="InterPro"/>
</dbReference>
<dbReference type="InterPro" id="IPR036390">
    <property type="entry name" value="WH_DNA-bd_sf"/>
</dbReference>
<evidence type="ECO:0000259" key="4">
    <source>
        <dbReference type="Pfam" id="PF00891"/>
    </source>
</evidence>
<dbReference type="Gene3D" id="1.10.10.10">
    <property type="entry name" value="Winged helix-like DNA-binding domain superfamily/Winged helix DNA-binding domain"/>
    <property type="match status" value="1"/>
</dbReference>
<sequence>MGSIPEPPKEVDISVALSACDLPSVNQHVKNIAGLTEVVASGNDTARLKMLANARSLVHALETPRETMIKHCWAQPAAFTALTYAVDSGLFTLMAQTQAPQRVSDLACRLGHDPALLGRIMRHLGAMQYITETGPDEYKPTNFSNALTITSMGAGYPCVAGACMEALAKFHEFAKKTNYREPHDVFNSPLQYGYNTKLDCFSHFAANAPYDMQFAQHMGAYRQGRPSWMDKGFYPVKERLLDGFDHSEDGVLLVDVGGSFGHDIDEFRKKFPRAPGRLVVQDLPSVIEQIDNLDAKVERMGHDFFTEQPIRGARAYYMHSVLHDWPDAKCAEILERTTAAMRPGYSRLLINENCIPDTGADWQNTGQDIMMLTLVSSKERTRLEWNALLEKAGLTVIKTYDQIHLVRSMGLHSFQDHILTFPQKVYIAISDIMRPASTVHRSFMEGIMKDLGSFSSLLLY</sequence>
<dbReference type="InterPro" id="IPR016461">
    <property type="entry name" value="COMT-like"/>
</dbReference>
<dbReference type="SUPFAM" id="SSF53335">
    <property type="entry name" value="S-adenosyl-L-methionine-dependent methyltransferases"/>
    <property type="match status" value="1"/>
</dbReference>
<evidence type="ECO:0000256" key="3">
    <source>
        <dbReference type="ARBA" id="ARBA00022691"/>
    </source>
</evidence>
<dbReference type="GeneID" id="43608590"/>
<dbReference type="OrthoDB" id="3340390at2759"/>
<gene>
    <name evidence="5" type="primary">mpaG-1</name>
    <name evidence="5" type="ORF">CGGC5_v007140</name>
</gene>
<dbReference type="SUPFAM" id="SSF46785">
    <property type="entry name" value="Winged helix' DNA-binding domain"/>
    <property type="match status" value="1"/>
</dbReference>
<dbReference type="InterPro" id="IPR001077">
    <property type="entry name" value="COMT_C"/>
</dbReference>
<dbReference type="RefSeq" id="XP_066008805.1">
    <property type="nucleotide sequence ID" value="XM_066151806.1"/>
</dbReference>
<dbReference type="PROSITE" id="PS51683">
    <property type="entry name" value="SAM_OMT_II"/>
    <property type="match status" value="1"/>
</dbReference>
<name>A0A7J6J540_COLFN</name>
<proteinExistence type="predicted"/>
<dbReference type="InterPro" id="IPR029063">
    <property type="entry name" value="SAM-dependent_MTases_sf"/>
</dbReference>